<evidence type="ECO:0000313" key="2">
    <source>
        <dbReference type="EMBL" id="KAJ3746652.1"/>
    </source>
</evidence>
<name>A0A9W8P4C2_9AGAR</name>
<keyword evidence="3" id="KW-1185">Reference proteome</keyword>
<evidence type="ECO:0000313" key="3">
    <source>
        <dbReference type="Proteomes" id="UP001142393"/>
    </source>
</evidence>
<feature type="chain" id="PRO_5040741660" evidence="1">
    <location>
        <begin position="20"/>
        <end position="229"/>
    </location>
</feature>
<gene>
    <name evidence="2" type="ORF">DFH05DRAFT_970132</name>
</gene>
<dbReference type="AlphaFoldDB" id="A0A9W8P4C2"/>
<keyword evidence="1" id="KW-0732">Signal</keyword>
<evidence type="ECO:0000256" key="1">
    <source>
        <dbReference type="SAM" id="SignalP"/>
    </source>
</evidence>
<feature type="signal peptide" evidence="1">
    <location>
        <begin position="1"/>
        <end position="19"/>
    </location>
</feature>
<sequence>MSRSFSVVFLLLNILRVMASPLSSLPDSVSDHHSGLLLERLKPRISRTVDVAVYARRNAPNLNDAIEENVLIRDEEITIVLGSTHGIDLTNIRESGKWNILPVTVASKWEPYVFYVLLGTIKFSSTSVKNEVLDEKNGKLFESQLTGILGSRDKLDAINALMARIANLGHDISLTQRGGWIAFVPSMDPDNGGDRSTWENLYLAKTNPQSYRTTMARYRTPRWNVDKLL</sequence>
<proteinExistence type="predicted"/>
<dbReference type="EMBL" id="JANVFU010000004">
    <property type="protein sequence ID" value="KAJ3746652.1"/>
    <property type="molecule type" value="Genomic_DNA"/>
</dbReference>
<comment type="caution">
    <text evidence="2">The sequence shown here is derived from an EMBL/GenBank/DDBJ whole genome shotgun (WGS) entry which is preliminary data.</text>
</comment>
<protein>
    <submittedName>
        <fullName evidence="2">Uncharacterized protein</fullName>
    </submittedName>
</protein>
<reference evidence="2 3" key="1">
    <citation type="journal article" date="2023" name="Proc. Natl. Acad. Sci. U.S.A.">
        <title>A global phylogenomic analysis of the shiitake genus Lentinula.</title>
        <authorList>
            <person name="Sierra-Patev S."/>
            <person name="Min B."/>
            <person name="Naranjo-Ortiz M."/>
            <person name="Looney B."/>
            <person name="Konkel Z."/>
            <person name="Slot J.C."/>
            <person name="Sakamoto Y."/>
            <person name="Steenwyk J.L."/>
            <person name="Rokas A."/>
            <person name="Carro J."/>
            <person name="Camarero S."/>
            <person name="Ferreira P."/>
            <person name="Molpeceres G."/>
            <person name="Ruiz-Duenas F.J."/>
            <person name="Serrano A."/>
            <person name="Henrissat B."/>
            <person name="Drula E."/>
            <person name="Hughes K.W."/>
            <person name="Mata J.L."/>
            <person name="Ishikawa N.K."/>
            <person name="Vargas-Isla R."/>
            <person name="Ushijima S."/>
            <person name="Smith C.A."/>
            <person name="Donoghue J."/>
            <person name="Ahrendt S."/>
            <person name="Andreopoulos W."/>
            <person name="He G."/>
            <person name="LaButti K."/>
            <person name="Lipzen A."/>
            <person name="Ng V."/>
            <person name="Riley R."/>
            <person name="Sandor L."/>
            <person name="Barry K."/>
            <person name="Martinez A.T."/>
            <person name="Xiao Y."/>
            <person name="Gibbons J.G."/>
            <person name="Terashima K."/>
            <person name="Grigoriev I.V."/>
            <person name="Hibbett D."/>
        </authorList>
    </citation>
    <scope>NUCLEOTIDE SEQUENCE [LARGE SCALE GENOMIC DNA]</scope>
    <source>
        <strain evidence="2 3">TFB7810</strain>
    </source>
</reference>
<accession>A0A9W8P4C2</accession>
<organism evidence="2 3">
    <name type="scientific">Lentinula detonsa</name>
    <dbReference type="NCBI Taxonomy" id="2804962"/>
    <lineage>
        <taxon>Eukaryota</taxon>
        <taxon>Fungi</taxon>
        <taxon>Dikarya</taxon>
        <taxon>Basidiomycota</taxon>
        <taxon>Agaricomycotina</taxon>
        <taxon>Agaricomycetes</taxon>
        <taxon>Agaricomycetidae</taxon>
        <taxon>Agaricales</taxon>
        <taxon>Marasmiineae</taxon>
        <taxon>Omphalotaceae</taxon>
        <taxon>Lentinula</taxon>
    </lineage>
</organism>
<dbReference type="Proteomes" id="UP001142393">
    <property type="component" value="Unassembled WGS sequence"/>
</dbReference>